<gene>
    <name evidence="2" type="ORF">OYC64_003259</name>
</gene>
<keyword evidence="3" id="KW-1185">Reference proteome</keyword>
<evidence type="ECO:0000256" key="1">
    <source>
        <dbReference type="SAM" id="MobiDB-lite"/>
    </source>
</evidence>
<dbReference type="EMBL" id="JBIYXZ010002088">
    <property type="protein sequence ID" value="KAL3043354.1"/>
    <property type="molecule type" value="Genomic_DNA"/>
</dbReference>
<evidence type="ECO:0000313" key="3">
    <source>
        <dbReference type="Proteomes" id="UP001619887"/>
    </source>
</evidence>
<dbReference type="Proteomes" id="UP001619887">
    <property type="component" value="Unassembled WGS sequence"/>
</dbReference>
<feature type="region of interest" description="Disordered" evidence="1">
    <location>
        <begin position="45"/>
        <end position="64"/>
    </location>
</feature>
<accession>A0ABD2FNL0</accession>
<organism evidence="2 3">
    <name type="scientific">Pagothenia borchgrevinki</name>
    <name type="common">Bald rockcod</name>
    <name type="synonym">Trematomus borchgrevinki</name>
    <dbReference type="NCBI Taxonomy" id="8213"/>
    <lineage>
        <taxon>Eukaryota</taxon>
        <taxon>Metazoa</taxon>
        <taxon>Chordata</taxon>
        <taxon>Craniata</taxon>
        <taxon>Vertebrata</taxon>
        <taxon>Euteleostomi</taxon>
        <taxon>Actinopterygii</taxon>
        <taxon>Neopterygii</taxon>
        <taxon>Teleostei</taxon>
        <taxon>Neoteleostei</taxon>
        <taxon>Acanthomorphata</taxon>
        <taxon>Eupercaria</taxon>
        <taxon>Perciformes</taxon>
        <taxon>Notothenioidei</taxon>
        <taxon>Nototheniidae</taxon>
        <taxon>Pagothenia</taxon>
    </lineage>
</organism>
<reference evidence="2 3" key="1">
    <citation type="journal article" date="2022" name="G3 (Bethesda)">
        <title>Evaluating Illumina-, Nanopore-, and PacBio-based genome assembly strategies with the bald notothen, Trematomus borchgrevinki.</title>
        <authorList>
            <person name="Rayamajhi N."/>
            <person name="Cheng C.C."/>
            <person name="Catchen J.M."/>
        </authorList>
    </citation>
    <scope>NUCLEOTIDE SEQUENCE [LARGE SCALE GENOMIC DNA]</scope>
    <source>
        <strain evidence="2">AGRC-2024</strain>
    </source>
</reference>
<comment type="caution">
    <text evidence="2">The sequence shown here is derived from an EMBL/GenBank/DDBJ whole genome shotgun (WGS) entry which is preliminary data.</text>
</comment>
<reference evidence="2 3" key="2">
    <citation type="journal article" date="2024" name="G3 (Bethesda)">
        <title>The genome of the cryopelagic Antarctic bald notothen, Trematomus borchgrevinki.</title>
        <authorList>
            <person name="Rayamajhi N."/>
            <person name="Rivera-Colon A.G."/>
            <person name="Minhas B.F."/>
            <person name="Cheng C.C."/>
            <person name="Catchen J.M."/>
        </authorList>
    </citation>
    <scope>NUCLEOTIDE SEQUENCE [LARGE SCALE GENOMIC DNA]</scope>
    <source>
        <strain evidence="2">AGRC-2024</strain>
    </source>
</reference>
<name>A0ABD2FNL0_PAGBO</name>
<sequence length="64" mass="7598">MADSQIPQDFMSDMCTNSGFRIQQSRFLVPKRGWTAELYLDQSNRSTPHGHRLEKPHGRRYNFR</sequence>
<protein>
    <submittedName>
        <fullName evidence="2">Uncharacterized protein</fullName>
    </submittedName>
</protein>
<dbReference type="AlphaFoldDB" id="A0ABD2FNL0"/>
<evidence type="ECO:0000313" key="2">
    <source>
        <dbReference type="EMBL" id="KAL3043354.1"/>
    </source>
</evidence>
<proteinExistence type="predicted"/>